<dbReference type="OrthoDB" id="9815825at2"/>
<dbReference type="InterPro" id="IPR051317">
    <property type="entry name" value="Gfo/Idh/MocA_oxidoreduct"/>
</dbReference>
<dbReference type="RefSeq" id="WP_146780050.1">
    <property type="nucleotide sequence ID" value="NZ_CP042434.1"/>
</dbReference>
<evidence type="ECO:0000313" key="4">
    <source>
        <dbReference type="Proteomes" id="UP000321291"/>
    </source>
</evidence>
<evidence type="ECO:0000313" key="3">
    <source>
        <dbReference type="EMBL" id="QEC70790.1"/>
    </source>
</evidence>
<protein>
    <submittedName>
        <fullName evidence="3">Oxidoreductase</fullName>
    </submittedName>
</protein>
<dbReference type="Proteomes" id="UP000321291">
    <property type="component" value="Chromosome"/>
</dbReference>
<proteinExistence type="predicted"/>
<dbReference type="Gene3D" id="3.30.360.10">
    <property type="entry name" value="Dihydrodipicolinate Reductase, domain 2"/>
    <property type="match status" value="1"/>
</dbReference>
<gene>
    <name evidence="3" type="ORF">FSB73_02910</name>
</gene>
<dbReference type="PANTHER" id="PTHR43708:SF1">
    <property type="entry name" value="GALACTOSE_LACTOSE METABOLISM REGULATORY PROTEIN GAL80"/>
    <property type="match status" value="1"/>
</dbReference>
<name>A0A5B8VH44_9BACT</name>
<organism evidence="3 4">
    <name type="scientific">Arachidicoccus ginsenosidivorans</name>
    <dbReference type="NCBI Taxonomy" id="496057"/>
    <lineage>
        <taxon>Bacteria</taxon>
        <taxon>Pseudomonadati</taxon>
        <taxon>Bacteroidota</taxon>
        <taxon>Chitinophagia</taxon>
        <taxon>Chitinophagales</taxon>
        <taxon>Chitinophagaceae</taxon>
        <taxon>Arachidicoccus</taxon>
    </lineage>
</organism>
<evidence type="ECO:0000259" key="1">
    <source>
        <dbReference type="Pfam" id="PF01408"/>
    </source>
</evidence>
<dbReference type="Pfam" id="PF22725">
    <property type="entry name" value="GFO_IDH_MocA_C3"/>
    <property type="match status" value="1"/>
</dbReference>
<dbReference type="PANTHER" id="PTHR43708">
    <property type="entry name" value="CONSERVED EXPRESSED OXIDOREDUCTASE (EUROFUNG)"/>
    <property type="match status" value="1"/>
</dbReference>
<dbReference type="InterPro" id="IPR036291">
    <property type="entry name" value="NAD(P)-bd_dom_sf"/>
</dbReference>
<dbReference type="Pfam" id="PF01408">
    <property type="entry name" value="GFO_IDH_MocA"/>
    <property type="match status" value="1"/>
</dbReference>
<dbReference type="GO" id="GO:0000166">
    <property type="term" value="F:nucleotide binding"/>
    <property type="evidence" value="ECO:0007669"/>
    <property type="project" value="InterPro"/>
</dbReference>
<accession>A0A5B8VH44</accession>
<feature type="domain" description="Gfo/Idh/MocA-like oxidoreductase N-terminal" evidence="1">
    <location>
        <begin position="11"/>
        <end position="117"/>
    </location>
</feature>
<reference evidence="3 4" key="1">
    <citation type="journal article" date="2017" name="Int. J. Syst. Evol. Microbiol.">
        <title>Arachidicoccus ginsenosidivorans sp. nov., with ginsenoside-converting activity isolated from ginseng cultivating soil.</title>
        <authorList>
            <person name="Siddiqi M.Z."/>
            <person name="Aslam Z."/>
            <person name="Im W.T."/>
        </authorList>
    </citation>
    <scope>NUCLEOTIDE SEQUENCE [LARGE SCALE GENOMIC DNA]</scope>
    <source>
        <strain evidence="3 4">Gsoil 809</strain>
    </source>
</reference>
<dbReference type="InterPro" id="IPR000683">
    <property type="entry name" value="Gfo/Idh/MocA-like_OxRdtase_N"/>
</dbReference>
<dbReference type="SUPFAM" id="SSF51735">
    <property type="entry name" value="NAD(P)-binding Rossmann-fold domains"/>
    <property type="match status" value="1"/>
</dbReference>
<keyword evidence="4" id="KW-1185">Reference proteome</keyword>
<dbReference type="EMBL" id="CP042434">
    <property type="protein sequence ID" value="QEC70790.1"/>
    <property type="molecule type" value="Genomic_DNA"/>
</dbReference>
<feature type="domain" description="GFO/IDH/MocA-like oxidoreductase" evidence="2">
    <location>
        <begin position="132"/>
        <end position="249"/>
    </location>
</feature>
<dbReference type="AlphaFoldDB" id="A0A5B8VH44"/>
<dbReference type="Gene3D" id="3.40.50.720">
    <property type="entry name" value="NAD(P)-binding Rossmann-like Domain"/>
    <property type="match status" value="1"/>
</dbReference>
<dbReference type="InterPro" id="IPR055170">
    <property type="entry name" value="GFO_IDH_MocA-like_dom"/>
</dbReference>
<dbReference type="KEGG" id="agi:FSB73_02910"/>
<evidence type="ECO:0000259" key="2">
    <source>
        <dbReference type="Pfam" id="PF22725"/>
    </source>
</evidence>
<sequence length="338" mass="38287">MAAITSALLAYGMSGKIFHAPFLAAHEGFSLSAVLERHEQKAEKDYPGIKSYNNIEALLADPSIELVVVNTPNNLHYEHTKAVLEAGKHALVEKPICAKPEELEVLFSLADKMGVQILFYQNRRWDSDFCNLKMALKKNDFGHIHEAHFRFDRYNLSLSPKKFKETPIDASGIQYDLIPHVLDQAIALFGAPEKFYKRLCKLRPESQVDDFCSLQLSYPNNQEVYVVASLVTAAIMPAFRIHGQNGSYEKMRSDVQEDQLKAGWKPTNPEFGKPPEGTVGTFVTRKEQHIFSIHMIENPSNYLKLFDAVYQTIREGQDYPVTREQIMTQIKILAAPAN</sequence>